<dbReference type="PIRSF" id="PIRSF039090">
    <property type="entry name" value="Flis"/>
    <property type="match status" value="1"/>
</dbReference>
<evidence type="ECO:0000256" key="1">
    <source>
        <dbReference type="ARBA" id="ARBA00004514"/>
    </source>
</evidence>
<keyword evidence="8" id="KW-1185">Reference proteome</keyword>
<keyword evidence="7" id="KW-0966">Cell projection</keyword>
<gene>
    <name evidence="7" type="ORF">DNK06_02790</name>
</gene>
<organism evidence="7 8">
    <name type="scientific">Phytopseudomonas daroniae</name>
    <dbReference type="NCBI Taxonomy" id="2487519"/>
    <lineage>
        <taxon>Bacteria</taxon>
        <taxon>Pseudomonadati</taxon>
        <taxon>Pseudomonadota</taxon>
        <taxon>Gammaproteobacteria</taxon>
        <taxon>Pseudomonadales</taxon>
        <taxon>Pseudomonadaceae</taxon>
        <taxon>Phytopseudomonas</taxon>
    </lineage>
</organism>
<evidence type="ECO:0000256" key="5">
    <source>
        <dbReference type="ARBA" id="ARBA00023186"/>
    </source>
</evidence>
<reference evidence="7 8" key="1">
    <citation type="submission" date="2018-06" db="EMBL/GenBank/DDBJ databases">
        <title>Three novel Pseudomonas species isolated from symptomatic oak.</title>
        <authorList>
            <person name="Bueno-Gonzalez V."/>
            <person name="Brady C."/>
        </authorList>
    </citation>
    <scope>NUCLEOTIDE SEQUENCE [LARGE SCALE GENOMIC DNA]</scope>
    <source>
        <strain evidence="7 8">P9A</strain>
    </source>
</reference>
<evidence type="ECO:0000256" key="6">
    <source>
        <dbReference type="PIRNR" id="PIRNR039090"/>
    </source>
</evidence>
<evidence type="ECO:0000313" key="7">
    <source>
        <dbReference type="EMBL" id="TBU83376.1"/>
    </source>
</evidence>
<keyword evidence="7" id="KW-0282">Flagellum</keyword>
<dbReference type="CDD" id="cd16098">
    <property type="entry name" value="FliS"/>
    <property type="match status" value="1"/>
</dbReference>
<keyword evidence="3 6" id="KW-0963">Cytoplasm</keyword>
<evidence type="ECO:0000256" key="2">
    <source>
        <dbReference type="ARBA" id="ARBA00008787"/>
    </source>
</evidence>
<keyword evidence="7" id="KW-0969">Cilium</keyword>
<protein>
    <recommendedName>
        <fullName evidence="6">Flagellar secretion chaperone FliS</fullName>
    </recommendedName>
</protein>
<dbReference type="PANTHER" id="PTHR34773:SF1">
    <property type="entry name" value="FLAGELLAR SECRETION CHAPERONE FLIS"/>
    <property type="match status" value="1"/>
</dbReference>
<comment type="similarity">
    <text evidence="2 6">Belongs to the FliS family.</text>
</comment>
<dbReference type="SUPFAM" id="SSF101116">
    <property type="entry name" value="Flagellar export chaperone FliS"/>
    <property type="match status" value="1"/>
</dbReference>
<dbReference type="AlphaFoldDB" id="A0A4Q9QSB5"/>
<evidence type="ECO:0000256" key="3">
    <source>
        <dbReference type="ARBA" id="ARBA00022490"/>
    </source>
</evidence>
<proteinExistence type="inferred from homology"/>
<accession>A0A4Q9QSB5</accession>
<keyword evidence="5" id="KW-0143">Chaperone</keyword>
<dbReference type="GO" id="GO:0005829">
    <property type="term" value="C:cytosol"/>
    <property type="evidence" value="ECO:0007669"/>
    <property type="project" value="UniProtKB-SubCell"/>
</dbReference>
<dbReference type="NCBIfam" id="TIGR00208">
    <property type="entry name" value="fliS"/>
    <property type="match status" value="1"/>
</dbReference>
<sequence>MNAYSAMRKYQQVGIQTQLVEASPHRLIQMLFEGALDRISQATGAMLRGQVAEKAQLIGKSINIVNGLQQALDKEKGGEYADRLDSLYAYMTAQLMQANLNNDASKLSEVSGLLRQVKEGWDGIAPQS</sequence>
<name>A0A4Q9QSB5_9GAMM</name>
<comment type="subcellular location">
    <subcellularLocation>
        <location evidence="1 6">Cytoplasm</location>
        <location evidence="1 6">Cytosol</location>
    </subcellularLocation>
</comment>
<dbReference type="GO" id="GO:0071973">
    <property type="term" value="P:bacterial-type flagellum-dependent cell motility"/>
    <property type="evidence" value="ECO:0007669"/>
    <property type="project" value="TreeGrafter"/>
</dbReference>
<keyword evidence="4 6" id="KW-1005">Bacterial flagellum biogenesis</keyword>
<dbReference type="RefSeq" id="WP_131178522.1">
    <property type="nucleotide sequence ID" value="NZ_QJUI01000002.1"/>
</dbReference>
<evidence type="ECO:0000256" key="4">
    <source>
        <dbReference type="ARBA" id="ARBA00022795"/>
    </source>
</evidence>
<comment type="caution">
    <text evidence="7">The sequence shown here is derived from an EMBL/GenBank/DDBJ whole genome shotgun (WGS) entry which is preliminary data.</text>
</comment>
<dbReference type="InterPro" id="IPR036584">
    <property type="entry name" value="FliS_sf"/>
</dbReference>
<dbReference type="InterPro" id="IPR003713">
    <property type="entry name" value="FliS"/>
</dbReference>
<dbReference type="OrthoDB" id="9792010at2"/>
<dbReference type="Gene3D" id="1.20.120.340">
    <property type="entry name" value="Flagellar protein FliS"/>
    <property type="match status" value="1"/>
</dbReference>
<dbReference type="PANTHER" id="PTHR34773">
    <property type="entry name" value="FLAGELLAR SECRETION CHAPERONE FLIS"/>
    <property type="match status" value="1"/>
</dbReference>
<evidence type="ECO:0000313" key="8">
    <source>
        <dbReference type="Proteomes" id="UP000292302"/>
    </source>
</evidence>
<dbReference type="Proteomes" id="UP000292302">
    <property type="component" value="Unassembled WGS sequence"/>
</dbReference>
<dbReference type="EMBL" id="QJUI01000002">
    <property type="protein sequence ID" value="TBU83376.1"/>
    <property type="molecule type" value="Genomic_DNA"/>
</dbReference>
<dbReference type="GO" id="GO:0044780">
    <property type="term" value="P:bacterial-type flagellum assembly"/>
    <property type="evidence" value="ECO:0007669"/>
    <property type="project" value="InterPro"/>
</dbReference>
<dbReference type="Pfam" id="PF02561">
    <property type="entry name" value="FliS"/>
    <property type="match status" value="1"/>
</dbReference>